<feature type="signal peptide" evidence="2">
    <location>
        <begin position="1"/>
        <end position="22"/>
    </location>
</feature>
<accession>A0A5S9T1P0</accession>
<dbReference type="RefSeq" id="NP_001318939.1">
    <property type="nucleotide sequence ID" value="NM_001331685.1"/>
</dbReference>
<dbReference type="Proteomes" id="UP000434276">
    <property type="component" value="Unassembled WGS sequence"/>
</dbReference>
<dbReference type="Araport" id="AT1G07175"/>
<name>A0A5S9T1P0_ARATH</name>
<evidence type="ECO:0000256" key="2">
    <source>
        <dbReference type="SAM" id="SignalP"/>
    </source>
</evidence>
<evidence type="ECO:0000313" key="3">
    <source>
        <dbReference type="Araport" id="AT1G07175"/>
    </source>
</evidence>
<evidence type="ECO:0008006" key="6">
    <source>
        <dbReference type="Google" id="ProtNLM"/>
    </source>
</evidence>
<dbReference type="PANTHER" id="PTHR37177:SF5">
    <property type="entry name" value="ALTERNATIVE NAD(P)H DEHYDROGENASE"/>
    <property type="match status" value="1"/>
</dbReference>
<proteinExistence type="predicted"/>
<dbReference type="PANTHER" id="PTHR37177">
    <property type="entry name" value="PROTEIN PSY1"/>
    <property type="match status" value="1"/>
</dbReference>
<evidence type="ECO:0000313" key="4">
    <source>
        <dbReference type="EMBL" id="CAA0174280.1"/>
    </source>
</evidence>
<keyword evidence="2" id="KW-0732">Signal</keyword>
<dbReference type="OrthoDB" id="1877702at2759"/>
<evidence type="ECO:0000256" key="1">
    <source>
        <dbReference type="SAM" id="MobiDB-lite"/>
    </source>
</evidence>
<dbReference type="OMA" id="FIICHAR"/>
<sequence length="87" mass="9724">MVFCYAIRLCLCIFLALSIVSSARLTFSFSENEKMMVRGRSLMVSTNDYGEPSANAKHNPPGRRRGGGRRGKNKNPNNKGDNRNRST</sequence>
<dbReference type="AlphaFoldDB" id="A0A5S9T1P0"/>
<reference evidence="4 5" key="1">
    <citation type="submission" date="2019-12" db="EMBL/GenBank/DDBJ databases">
        <authorList>
            <person name="Jiao W.-B."/>
            <person name="Schneeberger K."/>
        </authorList>
    </citation>
    <scope>NUCLEOTIDE SEQUENCE [LARGE SCALE GENOMIC DNA]</scope>
    <source>
        <strain evidence="5">cv. C24</strain>
    </source>
</reference>
<gene>
    <name evidence="3" type="ordered locus">At1g07175</name>
    <name evidence="4" type="ORF">C24_LOCUS693</name>
</gene>
<dbReference type="GeneID" id="6241425"/>
<feature type="compositionally biased region" description="Basic residues" evidence="1">
    <location>
        <begin position="60"/>
        <end position="73"/>
    </location>
</feature>
<dbReference type="InterPro" id="IPR034430">
    <property type="entry name" value="PSY"/>
</dbReference>
<dbReference type="EMBL" id="CACSHJ010000087">
    <property type="protein sequence ID" value="CAA0174280.1"/>
    <property type="molecule type" value="Genomic_DNA"/>
</dbReference>
<protein>
    <recommendedName>
        <fullName evidence="6">Secreted protein</fullName>
    </recommendedName>
</protein>
<feature type="chain" id="PRO_5025415147" description="Secreted protein" evidence="2">
    <location>
        <begin position="23"/>
        <end position="87"/>
    </location>
</feature>
<evidence type="ECO:0000313" key="5">
    <source>
        <dbReference type="Proteomes" id="UP000434276"/>
    </source>
</evidence>
<feature type="region of interest" description="Disordered" evidence="1">
    <location>
        <begin position="46"/>
        <end position="87"/>
    </location>
</feature>
<dbReference type="ExpressionAtlas" id="A0A5S9T1P0">
    <property type="expression patterns" value="baseline and differential"/>
</dbReference>
<organism evidence="4 5">
    <name type="scientific">Arabidopsis thaliana</name>
    <name type="common">Mouse-ear cress</name>
    <dbReference type="NCBI Taxonomy" id="3702"/>
    <lineage>
        <taxon>Eukaryota</taxon>
        <taxon>Viridiplantae</taxon>
        <taxon>Streptophyta</taxon>
        <taxon>Embryophyta</taxon>
        <taxon>Tracheophyta</taxon>
        <taxon>Spermatophyta</taxon>
        <taxon>Magnoliopsida</taxon>
        <taxon>eudicotyledons</taxon>
        <taxon>Gunneridae</taxon>
        <taxon>Pentapetalae</taxon>
        <taxon>rosids</taxon>
        <taxon>malvids</taxon>
        <taxon>Brassicales</taxon>
        <taxon>Brassicaceae</taxon>
        <taxon>Camelineae</taxon>
        <taxon>Arabidopsis</taxon>
    </lineage>
</organism>